<dbReference type="OrthoDB" id="2126698at2759"/>
<dbReference type="GO" id="GO:0016020">
    <property type="term" value="C:membrane"/>
    <property type="evidence" value="ECO:0007669"/>
    <property type="project" value="UniProtKB-SubCell"/>
</dbReference>
<organism evidence="8 9">
    <name type="scientific">Kluyveromyces dobzhanskii CBS 2104</name>
    <dbReference type="NCBI Taxonomy" id="1427455"/>
    <lineage>
        <taxon>Eukaryota</taxon>
        <taxon>Fungi</taxon>
        <taxon>Dikarya</taxon>
        <taxon>Ascomycota</taxon>
        <taxon>Saccharomycotina</taxon>
        <taxon>Saccharomycetes</taxon>
        <taxon>Saccharomycetales</taxon>
        <taxon>Saccharomycetaceae</taxon>
        <taxon>Kluyveromyces</taxon>
    </lineage>
</organism>
<feature type="transmembrane region" description="Helical" evidence="7">
    <location>
        <begin position="502"/>
        <end position="519"/>
    </location>
</feature>
<feature type="region of interest" description="Disordered" evidence="6">
    <location>
        <begin position="1"/>
        <end position="23"/>
    </location>
</feature>
<evidence type="ECO:0000256" key="1">
    <source>
        <dbReference type="ARBA" id="ARBA00004141"/>
    </source>
</evidence>
<comment type="caution">
    <text evidence="8">The sequence shown here is derived from an EMBL/GenBank/DDBJ whole genome shotgun (WGS) entry which is preliminary data.</text>
</comment>
<dbReference type="PANTHER" id="PTHR11206">
    <property type="entry name" value="MULTIDRUG RESISTANCE PROTEIN"/>
    <property type="match status" value="1"/>
</dbReference>
<name>A0A0A8LDL3_9SACH</name>
<dbReference type="InterPro" id="IPR045069">
    <property type="entry name" value="MATE_euk"/>
</dbReference>
<feature type="transmembrane region" description="Helical" evidence="7">
    <location>
        <begin position="278"/>
        <end position="295"/>
    </location>
</feature>
<keyword evidence="3 7" id="KW-0812">Transmembrane</keyword>
<keyword evidence="4 7" id="KW-1133">Transmembrane helix</keyword>
<protein>
    <submittedName>
        <fullName evidence="8">WGS project CCBQ000000000 data, contig 00058</fullName>
    </submittedName>
</protein>
<keyword evidence="5 7" id="KW-0472">Membrane</keyword>
<proteinExistence type="inferred from homology"/>
<dbReference type="Proteomes" id="UP000031516">
    <property type="component" value="Unassembled WGS sequence"/>
</dbReference>
<dbReference type="NCBIfam" id="TIGR00797">
    <property type="entry name" value="matE"/>
    <property type="match status" value="1"/>
</dbReference>
<feature type="transmembrane region" description="Helical" evidence="7">
    <location>
        <begin position="337"/>
        <end position="363"/>
    </location>
</feature>
<dbReference type="EMBL" id="CCBQ010000047">
    <property type="protein sequence ID" value="CDO96354.1"/>
    <property type="molecule type" value="Genomic_DNA"/>
</dbReference>
<comment type="similarity">
    <text evidence="2">Belongs to the multi antimicrobial extrusion (MATE) (TC 2.A.66.1) family.</text>
</comment>
<feature type="transmembrane region" description="Helical" evidence="7">
    <location>
        <begin position="307"/>
        <end position="331"/>
    </location>
</feature>
<evidence type="ECO:0000313" key="9">
    <source>
        <dbReference type="Proteomes" id="UP000031516"/>
    </source>
</evidence>
<evidence type="ECO:0000256" key="7">
    <source>
        <dbReference type="SAM" id="Phobius"/>
    </source>
</evidence>
<sequence>MSKQFKHTTQERRSSVIYSNSNGKGGLFSPQDYITGDKTPAFIDDDISENTEESLLATNNSRTLQEEYGSLGRAGSSDSTEIQSVLPKNLIQEERDLLMDNKLYNSNYGAYNRSSYHSTDLNAAIAPTSSVEDQEVIETWEDAIESGKNINTTFKREAIVITTNASPLVLTFILQNSLSLASIFSVSHLGSNELGAVTLGSMTANITGFAAIQGLCTCLDTLCAQAYGGNHHHLVGVLFQRCAIITIVLSLPILFVWWQWSEQMLALFIPERELCALAAKYLQVVALGIPAFILFECGKRFLQCQGIFHASSIVLLICAPLNAVMNYVLVWDKNIGIGYLGAPISVVLNYWLMALGLFAYTYFTKNEINPMKCWNGVIKPRQILKNSKKMFNLALPGIIMVEAEFLGFEILTIFASHLGTSELAAQSIISTIASLAYQVPFSISISTSTRVANFIGASLYHSCVITCKVSLLLSFIISSLNMALIYKSRFLIARLFSSEPDVVNLVSGTLPILALMQIFDAFNASTAGCLRGQGQQKVGGYINVFAFYCIGIPVSYVLTFHYGFGVSGLWWGISSGLVIMSVCQSYAVFHCNWNEIIRAAKSRNSEGAMV</sequence>
<feature type="transmembrane region" description="Helical" evidence="7">
    <location>
        <begin position="540"/>
        <end position="562"/>
    </location>
</feature>
<dbReference type="GO" id="GO:0015297">
    <property type="term" value="F:antiporter activity"/>
    <property type="evidence" value="ECO:0007669"/>
    <property type="project" value="InterPro"/>
</dbReference>
<feature type="transmembrane region" description="Helical" evidence="7">
    <location>
        <begin position="391"/>
        <end position="415"/>
    </location>
</feature>
<dbReference type="CDD" id="cd13132">
    <property type="entry name" value="MATE_eukaryotic"/>
    <property type="match status" value="1"/>
</dbReference>
<feature type="transmembrane region" description="Helical" evidence="7">
    <location>
        <begin position="427"/>
        <end position="447"/>
    </location>
</feature>
<feature type="transmembrane region" description="Helical" evidence="7">
    <location>
        <begin position="459"/>
        <end position="482"/>
    </location>
</feature>
<evidence type="ECO:0000313" key="8">
    <source>
        <dbReference type="EMBL" id="CDO96354.1"/>
    </source>
</evidence>
<dbReference type="GO" id="GO:1990961">
    <property type="term" value="P:xenobiotic detoxification by transmembrane export across the plasma membrane"/>
    <property type="evidence" value="ECO:0007669"/>
    <property type="project" value="InterPro"/>
</dbReference>
<gene>
    <name evidence="8" type="ORF">KLDO_g4560</name>
</gene>
<keyword evidence="9" id="KW-1185">Reference proteome</keyword>
<feature type="transmembrane region" description="Helical" evidence="7">
    <location>
        <begin position="568"/>
        <end position="589"/>
    </location>
</feature>
<evidence type="ECO:0000256" key="4">
    <source>
        <dbReference type="ARBA" id="ARBA00022989"/>
    </source>
</evidence>
<accession>A0A0A8LDL3</accession>
<evidence type="ECO:0000256" key="3">
    <source>
        <dbReference type="ARBA" id="ARBA00022692"/>
    </source>
</evidence>
<reference evidence="8 9" key="1">
    <citation type="submission" date="2014-03" db="EMBL/GenBank/DDBJ databases">
        <title>The genome of Kluyveromyces dobzhanskii.</title>
        <authorList>
            <person name="Nystedt B."/>
            <person name="Astrom S."/>
        </authorList>
    </citation>
    <scope>NUCLEOTIDE SEQUENCE [LARGE SCALE GENOMIC DNA]</scope>
    <source>
        <strain evidence="8 9">CBS 2104</strain>
    </source>
</reference>
<feature type="transmembrane region" description="Helical" evidence="7">
    <location>
        <begin position="238"/>
        <end position="258"/>
    </location>
</feature>
<dbReference type="InterPro" id="IPR002528">
    <property type="entry name" value="MATE_fam"/>
</dbReference>
<evidence type="ECO:0000256" key="2">
    <source>
        <dbReference type="ARBA" id="ARBA00010199"/>
    </source>
</evidence>
<comment type="subcellular location">
    <subcellularLocation>
        <location evidence="1">Membrane</location>
        <topology evidence="1">Multi-pass membrane protein</topology>
    </subcellularLocation>
</comment>
<dbReference type="AlphaFoldDB" id="A0A0A8LDL3"/>
<evidence type="ECO:0000256" key="5">
    <source>
        <dbReference type="ARBA" id="ARBA00023136"/>
    </source>
</evidence>
<evidence type="ECO:0000256" key="6">
    <source>
        <dbReference type="SAM" id="MobiDB-lite"/>
    </source>
</evidence>
<dbReference type="GO" id="GO:0042910">
    <property type="term" value="F:xenobiotic transmembrane transporter activity"/>
    <property type="evidence" value="ECO:0007669"/>
    <property type="project" value="InterPro"/>
</dbReference>
<dbReference type="Pfam" id="PF01554">
    <property type="entry name" value="MatE"/>
    <property type="match status" value="2"/>
</dbReference>